<dbReference type="STRING" id="92487.SAMN02745130_02190"/>
<dbReference type="Proteomes" id="UP000190460">
    <property type="component" value="Unassembled WGS sequence"/>
</dbReference>
<reference evidence="1 2" key="1">
    <citation type="submission" date="2017-02" db="EMBL/GenBank/DDBJ databases">
        <authorList>
            <person name="Peterson S.W."/>
        </authorList>
    </citation>
    <scope>NUCLEOTIDE SEQUENCE [LARGE SCALE GENOMIC DNA]</scope>
    <source>
        <strain evidence="1 2">ATCC 49788</strain>
    </source>
</reference>
<evidence type="ECO:0000313" key="1">
    <source>
        <dbReference type="EMBL" id="SKA81328.1"/>
    </source>
</evidence>
<name>A0A1T4WWS9_9GAMM</name>
<accession>A0A1T4WWS9</accession>
<protein>
    <submittedName>
        <fullName evidence="1">Uncharacterized protein</fullName>
    </submittedName>
</protein>
<dbReference type="InterPro" id="IPR011050">
    <property type="entry name" value="Pectin_lyase_fold/virulence"/>
</dbReference>
<dbReference type="RefSeq" id="WP_078922678.1">
    <property type="nucleotide sequence ID" value="NZ_FUYB01000009.1"/>
</dbReference>
<dbReference type="EMBL" id="FUYB01000009">
    <property type="protein sequence ID" value="SKA81328.1"/>
    <property type="molecule type" value="Genomic_DNA"/>
</dbReference>
<gene>
    <name evidence="1" type="ORF">SAMN02745130_02190</name>
</gene>
<evidence type="ECO:0000313" key="2">
    <source>
        <dbReference type="Proteomes" id="UP000190460"/>
    </source>
</evidence>
<organism evidence="1 2">
    <name type="scientific">Thiothrix eikelboomii</name>
    <dbReference type="NCBI Taxonomy" id="92487"/>
    <lineage>
        <taxon>Bacteria</taxon>
        <taxon>Pseudomonadati</taxon>
        <taxon>Pseudomonadota</taxon>
        <taxon>Gammaproteobacteria</taxon>
        <taxon>Thiotrichales</taxon>
        <taxon>Thiotrichaceae</taxon>
        <taxon>Thiothrix</taxon>
    </lineage>
</organism>
<sequence>MTMTLQQQLQQGIQTHLDAAAFFQEQGALIQSDRAKLATDVAAAGQQLLDKVAPTLGEVLIYVDGKAAAGGNGSSQSPYSSLDEALDKVPAARPTVIYLRGDNTYTLNPGAQQTKWLYWKSPNVRIEHRGGTAKPIIVVPHFESSDGYAYPTLCIHSSGLAYIHFYAVTLELKPSLNNKPSVGYHSCFLYPWWGSSLSCAFSHGKLIIPSNMALISPYVLAMSISLMFYGLELLGGGNIVYTHYQPLITIFNYAGSLATDTYILSQKWSNASHLLTNYTGAQLARVVA</sequence>
<keyword evidence="2" id="KW-1185">Reference proteome</keyword>
<dbReference type="SUPFAM" id="SSF51126">
    <property type="entry name" value="Pectin lyase-like"/>
    <property type="match status" value="1"/>
</dbReference>
<proteinExistence type="predicted"/>
<dbReference type="AlphaFoldDB" id="A0A1T4WWS9"/>